<dbReference type="PANTHER" id="PTHR37833:SF1">
    <property type="entry name" value="SIGNAL PEPTIDE PROTEIN"/>
    <property type="match status" value="1"/>
</dbReference>
<dbReference type="InterPro" id="IPR013783">
    <property type="entry name" value="Ig-like_fold"/>
</dbReference>
<dbReference type="EMBL" id="JACHXU010000029">
    <property type="protein sequence ID" value="MBB3209901.1"/>
    <property type="molecule type" value="Genomic_DNA"/>
</dbReference>
<evidence type="ECO:0008006" key="3">
    <source>
        <dbReference type="Google" id="ProtNLM"/>
    </source>
</evidence>
<dbReference type="PANTHER" id="PTHR37833">
    <property type="entry name" value="LIPOPROTEIN-RELATED"/>
    <property type="match status" value="1"/>
</dbReference>
<gene>
    <name evidence="1" type="ORF">FHS27_005746</name>
</gene>
<dbReference type="Pfam" id="PF07610">
    <property type="entry name" value="DUF1573"/>
    <property type="match status" value="1"/>
</dbReference>
<evidence type="ECO:0000313" key="2">
    <source>
        <dbReference type="Proteomes" id="UP000536179"/>
    </source>
</evidence>
<dbReference type="Proteomes" id="UP000536179">
    <property type="component" value="Unassembled WGS sequence"/>
</dbReference>
<dbReference type="AlphaFoldDB" id="A0A7W5H9A2"/>
<sequence>MRSPLTKFIALPITAILLISVAGAFSLTVEYKPYGVPDHRREEYDEKLSLIAQQQKVLHGEVPTDELPIAIVKEKSYDFGMIDPHVTASHTFTIGNEGKAPLSLKVAGTSCKCTVGKLEHQLLMPGATTTVTMEWNTGYQAERYEQTAKIITSDPLQKEIELKVEGIVRAQLVAPESVALVAQHVGDVATGDIVLFSQLWNDFTIMSVTTDESDTTLNWEVTPIENDDIELADKQSRSAARVALSMPRHRPGQFQGTLTAVIRPGDGSPDVTREIEYTGKVRPPISFISPLLHMHDGLHIGSLTAGEESTWHIFVRVRGGVGRNIEVLDVEPKVLDATIEPTSREGDYRLTLKIGKDCPMTIFNLDHQRGYVQVGDPADKQFSNWFPVVGAVVEIDD</sequence>
<evidence type="ECO:0000313" key="1">
    <source>
        <dbReference type="EMBL" id="MBB3209901.1"/>
    </source>
</evidence>
<dbReference type="InterPro" id="IPR011467">
    <property type="entry name" value="DUF1573"/>
</dbReference>
<organism evidence="1 2">
    <name type="scientific">Aporhodopirellula rubra</name>
    <dbReference type="NCBI Taxonomy" id="980271"/>
    <lineage>
        <taxon>Bacteria</taxon>
        <taxon>Pseudomonadati</taxon>
        <taxon>Planctomycetota</taxon>
        <taxon>Planctomycetia</taxon>
        <taxon>Pirellulales</taxon>
        <taxon>Pirellulaceae</taxon>
        <taxon>Aporhodopirellula</taxon>
    </lineage>
</organism>
<comment type="caution">
    <text evidence="1">The sequence shown here is derived from an EMBL/GenBank/DDBJ whole genome shotgun (WGS) entry which is preliminary data.</text>
</comment>
<reference evidence="1 2" key="1">
    <citation type="submission" date="2020-08" db="EMBL/GenBank/DDBJ databases">
        <title>Genomic Encyclopedia of Type Strains, Phase III (KMG-III): the genomes of soil and plant-associated and newly described type strains.</title>
        <authorList>
            <person name="Whitman W."/>
        </authorList>
    </citation>
    <scope>NUCLEOTIDE SEQUENCE [LARGE SCALE GENOMIC DNA]</scope>
    <source>
        <strain evidence="1 2">CECT 8075</strain>
    </source>
</reference>
<keyword evidence="2" id="KW-1185">Reference proteome</keyword>
<accession>A0A7W5H9A2</accession>
<name>A0A7W5H9A2_9BACT</name>
<proteinExistence type="predicted"/>
<dbReference type="RefSeq" id="WP_184308874.1">
    <property type="nucleotide sequence ID" value="NZ_JACHXU010000029.1"/>
</dbReference>
<protein>
    <recommendedName>
        <fullName evidence="3">DUF1573 domain-containing protein</fullName>
    </recommendedName>
</protein>
<dbReference type="Gene3D" id="2.60.40.10">
    <property type="entry name" value="Immunoglobulins"/>
    <property type="match status" value="1"/>
</dbReference>